<reference evidence="1" key="2">
    <citation type="submission" date="2010-07" db="EMBL/GenBank/DDBJ databases">
        <authorList>
            <consortium name="The Broad Institute Genome Sequencing Platform"/>
            <consortium name="Broad Institute Genome Sequencing Center for Infectious Disease"/>
            <person name="Ma L.-J."/>
            <person name="Dead R."/>
            <person name="Young S."/>
            <person name="Zeng Q."/>
            <person name="Koehrsen M."/>
            <person name="Alvarado L."/>
            <person name="Berlin A."/>
            <person name="Chapman S.B."/>
            <person name="Chen Z."/>
            <person name="Freedman E."/>
            <person name="Gellesch M."/>
            <person name="Goldberg J."/>
            <person name="Griggs A."/>
            <person name="Gujja S."/>
            <person name="Heilman E.R."/>
            <person name="Heiman D."/>
            <person name="Hepburn T."/>
            <person name="Howarth C."/>
            <person name="Jen D."/>
            <person name="Larson L."/>
            <person name="Mehta T."/>
            <person name="Neiman D."/>
            <person name="Pearson M."/>
            <person name="Roberts A."/>
            <person name="Saif S."/>
            <person name="Shea T."/>
            <person name="Shenoy N."/>
            <person name="Sisk P."/>
            <person name="Stolte C."/>
            <person name="Sykes S."/>
            <person name="Walk T."/>
            <person name="White J."/>
            <person name="Yandava C."/>
            <person name="Haas B."/>
            <person name="Nusbaum C."/>
            <person name="Birren B."/>
        </authorList>
    </citation>
    <scope>NUCLEOTIDE SEQUENCE</scope>
    <source>
        <strain evidence="1">R3-111a-1</strain>
    </source>
</reference>
<dbReference type="VEuPathDB" id="FungiDB:GGTG_12126"/>
<gene>
    <name evidence="2" type="primary">20352584</name>
    <name evidence="1" type="ORF">GGTG_12126</name>
</gene>
<reference evidence="3" key="1">
    <citation type="submission" date="2010-07" db="EMBL/GenBank/DDBJ databases">
        <title>The genome sequence of Gaeumannomyces graminis var. tritici strain R3-111a-1.</title>
        <authorList>
            <consortium name="The Broad Institute Genome Sequencing Platform"/>
            <person name="Ma L.-J."/>
            <person name="Dead R."/>
            <person name="Young S."/>
            <person name="Zeng Q."/>
            <person name="Koehrsen M."/>
            <person name="Alvarado L."/>
            <person name="Berlin A."/>
            <person name="Chapman S.B."/>
            <person name="Chen Z."/>
            <person name="Freedman E."/>
            <person name="Gellesch M."/>
            <person name="Goldberg J."/>
            <person name="Griggs A."/>
            <person name="Gujja S."/>
            <person name="Heilman E.R."/>
            <person name="Heiman D."/>
            <person name="Hepburn T."/>
            <person name="Howarth C."/>
            <person name="Jen D."/>
            <person name="Larson L."/>
            <person name="Mehta T."/>
            <person name="Neiman D."/>
            <person name="Pearson M."/>
            <person name="Roberts A."/>
            <person name="Saif S."/>
            <person name="Shea T."/>
            <person name="Shenoy N."/>
            <person name="Sisk P."/>
            <person name="Stolte C."/>
            <person name="Sykes S."/>
            <person name="Walk T."/>
            <person name="White J."/>
            <person name="Yandava C."/>
            <person name="Haas B."/>
            <person name="Nusbaum C."/>
            <person name="Birren B."/>
        </authorList>
    </citation>
    <scope>NUCLEOTIDE SEQUENCE [LARGE SCALE GENOMIC DNA]</scope>
    <source>
        <strain evidence="3">R3-111a-1</strain>
    </source>
</reference>
<sequence length="238" mass="26195">MDAGLGPARWLLVDVDELGQSGVLRAPSMLASTVAYQIIWSAMWRIELRSSVSVSCASHSSPEKMASPQRGRSSLIHWWHSANALHLLAVGRVSHGPGGDSLASLVADSTWGAEDTAPTDWCSTPVQKRHGTIRLVPAPKSIARQAPLDWCPPHKLNAHPWHDWCLNLPAFHLVKCKKLRGAVVSHQAGPARTTVLYYPRCFPMLITLIYKVTSLIPRIVRSLARPFLFAPVNKQIQA</sequence>
<dbReference type="Proteomes" id="UP000006039">
    <property type="component" value="Unassembled WGS sequence"/>
</dbReference>
<proteinExistence type="predicted"/>
<evidence type="ECO:0000313" key="2">
    <source>
        <dbReference type="EnsemblFungi" id="EJT71105"/>
    </source>
</evidence>
<dbReference type="EMBL" id="GL385401">
    <property type="protein sequence ID" value="EJT71105.1"/>
    <property type="molecule type" value="Genomic_DNA"/>
</dbReference>
<keyword evidence="3" id="KW-1185">Reference proteome</keyword>
<dbReference type="RefSeq" id="XP_009228283.1">
    <property type="nucleotide sequence ID" value="XM_009230019.1"/>
</dbReference>
<accession>J3PF47</accession>
<dbReference type="AlphaFoldDB" id="J3PF47"/>
<reference evidence="2" key="4">
    <citation type="journal article" date="2015" name="G3 (Bethesda)">
        <title>Genome sequences of three phytopathogenic species of the Magnaporthaceae family of fungi.</title>
        <authorList>
            <person name="Okagaki L.H."/>
            <person name="Nunes C.C."/>
            <person name="Sailsbery J."/>
            <person name="Clay B."/>
            <person name="Brown D."/>
            <person name="John T."/>
            <person name="Oh Y."/>
            <person name="Young N."/>
            <person name="Fitzgerald M."/>
            <person name="Haas B.J."/>
            <person name="Zeng Q."/>
            <person name="Young S."/>
            <person name="Adiconis X."/>
            <person name="Fan L."/>
            <person name="Levin J.Z."/>
            <person name="Mitchell T.K."/>
            <person name="Okubara P.A."/>
            <person name="Farman M.L."/>
            <person name="Kohn L.M."/>
            <person name="Birren B."/>
            <person name="Ma L.-J."/>
            <person name="Dean R.A."/>
        </authorList>
    </citation>
    <scope>NUCLEOTIDE SEQUENCE</scope>
    <source>
        <strain evidence="2">R3-111a-1</strain>
    </source>
</reference>
<reference evidence="2" key="5">
    <citation type="submission" date="2018-04" db="UniProtKB">
        <authorList>
            <consortium name="EnsemblFungi"/>
        </authorList>
    </citation>
    <scope>IDENTIFICATION</scope>
    <source>
        <strain evidence="2">R3-111a-1</strain>
    </source>
</reference>
<evidence type="ECO:0000313" key="3">
    <source>
        <dbReference type="Proteomes" id="UP000006039"/>
    </source>
</evidence>
<evidence type="ECO:0000313" key="1">
    <source>
        <dbReference type="EMBL" id="EJT71105.1"/>
    </source>
</evidence>
<protein>
    <submittedName>
        <fullName evidence="1 2">Uncharacterized protein</fullName>
    </submittedName>
</protein>
<organism evidence="1">
    <name type="scientific">Gaeumannomyces tritici (strain R3-111a-1)</name>
    <name type="common">Wheat and barley take-all root rot fungus</name>
    <name type="synonym">Gaeumannomyces graminis var. tritici</name>
    <dbReference type="NCBI Taxonomy" id="644352"/>
    <lineage>
        <taxon>Eukaryota</taxon>
        <taxon>Fungi</taxon>
        <taxon>Dikarya</taxon>
        <taxon>Ascomycota</taxon>
        <taxon>Pezizomycotina</taxon>
        <taxon>Sordariomycetes</taxon>
        <taxon>Sordariomycetidae</taxon>
        <taxon>Magnaporthales</taxon>
        <taxon>Magnaporthaceae</taxon>
        <taxon>Gaeumannomyces</taxon>
    </lineage>
</organism>
<reference evidence="1" key="3">
    <citation type="submission" date="2010-09" db="EMBL/GenBank/DDBJ databases">
        <title>Annotation of Gaeumannomyces graminis var. tritici R3-111a-1.</title>
        <authorList>
            <consortium name="The Broad Institute Genome Sequencing Platform"/>
            <person name="Ma L.-J."/>
            <person name="Dead R."/>
            <person name="Young S.K."/>
            <person name="Zeng Q."/>
            <person name="Gargeya S."/>
            <person name="Fitzgerald M."/>
            <person name="Haas B."/>
            <person name="Abouelleil A."/>
            <person name="Alvarado L."/>
            <person name="Arachchi H.M."/>
            <person name="Berlin A."/>
            <person name="Brown A."/>
            <person name="Chapman S.B."/>
            <person name="Chen Z."/>
            <person name="Dunbar C."/>
            <person name="Freedman E."/>
            <person name="Gearin G."/>
            <person name="Gellesch M."/>
            <person name="Goldberg J."/>
            <person name="Griggs A."/>
            <person name="Gujja S."/>
            <person name="Heiman D."/>
            <person name="Howarth C."/>
            <person name="Larson L."/>
            <person name="Lui A."/>
            <person name="MacDonald P.J.P."/>
            <person name="Mehta T."/>
            <person name="Montmayeur A."/>
            <person name="Murphy C."/>
            <person name="Neiman D."/>
            <person name="Pearson M."/>
            <person name="Priest M."/>
            <person name="Roberts A."/>
            <person name="Saif S."/>
            <person name="Shea T."/>
            <person name="Shenoy N."/>
            <person name="Sisk P."/>
            <person name="Stolte C."/>
            <person name="Sykes S."/>
            <person name="Yandava C."/>
            <person name="Wortman J."/>
            <person name="Nusbaum C."/>
            <person name="Birren B."/>
        </authorList>
    </citation>
    <scope>NUCLEOTIDE SEQUENCE</scope>
    <source>
        <strain evidence="1">R3-111a-1</strain>
    </source>
</reference>
<name>J3PF47_GAET3</name>
<dbReference type="GeneID" id="20352584"/>
<dbReference type="EnsemblFungi" id="EJT71105">
    <property type="protein sequence ID" value="EJT71105"/>
    <property type="gene ID" value="GGTG_12126"/>
</dbReference>
<dbReference type="HOGENOM" id="CLU_1165884_0_0_1"/>